<name>A0A7V9A9N7_9BACT</name>
<sequence>MGIEDTIQPLSEWLLPIPGQQLGGLLTFLIALVILIVSGLVFGFVMSVFRNGPFEAFYAVFGTAVKSVPELLSISPRRVWAMTWLAFQEAIRKKALLVFALFMVVLLFAGWYINPSAEQPVRLYLTFVLTFPKWLVLLLVIGLSVFSIPDDIKRRTIYTIYTKPVLPSELFLGRLFGFVSVGTIVLFAMALVSYVFLLQGFNHTHYVNADNLVSGPDGTLIGETTEAAGHKHSLTVYPDGNGETDRTHEHRHAISTNEGSTGPEDKYVVHGPTDMFQARVRHIGTVRFLDRSGKNAAPRGINVGKEWEYFSYIEGGTFGAAVFSFNDINENMLTEVTDGDETKQMLPVEFNLSVFRTYKGIITEGIRGNYYLKNPETGARSIAIPFTAKEVSDLHYIPRTLSNFKADSDKPELDLLEDLTTEDGGRLELWIQCVEPGQYFGVAQNTVYILEANRNFTLNYVKCYLGIWFQVILVITFGLVFSTFLNGPVALLASFLALGYGSIAGEVKGLARNVIFGEKTGWYGGGPAEAMVRLFTQKNIMTELGDYFWVDVVKGIDMVFAFLIYVFVNMLPDYSVFDTQGFVVDGYSIPIAVVAEQFVTVLGFLVALVAVGYFFLKSKEIAA</sequence>
<feature type="transmembrane region" description="Helical" evidence="2">
    <location>
        <begin position="588"/>
        <end position="616"/>
    </location>
</feature>
<evidence type="ECO:0000313" key="3">
    <source>
        <dbReference type="EMBL" id="MBA2117622.1"/>
    </source>
</evidence>
<feature type="transmembrane region" description="Helical" evidence="2">
    <location>
        <begin position="125"/>
        <end position="149"/>
    </location>
</feature>
<dbReference type="RefSeq" id="WP_207398997.1">
    <property type="nucleotide sequence ID" value="NZ_JABRWO010000017.1"/>
</dbReference>
<keyword evidence="2" id="KW-0812">Transmembrane</keyword>
<comment type="caution">
    <text evidence="3">The sequence shown here is derived from an EMBL/GenBank/DDBJ whole genome shotgun (WGS) entry which is preliminary data.</text>
</comment>
<dbReference type="EMBL" id="JABRWO010000017">
    <property type="protein sequence ID" value="MBA2117622.1"/>
    <property type="molecule type" value="Genomic_DNA"/>
</dbReference>
<dbReference type="PANTHER" id="PTHR43471:SF10">
    <property type="entry name" value="SLL1107 PROTEIN"/>
    <property type="match status" value="1"/>
</dbReference>
<evidence type="ECO:0008006" key="5">
    <source>
        <dbReference type="Google" id="ProtNLM"/>
    </source>
</evidence>
<proteinExistence type="predicted"/>
<dbReference type="Proteomes" id="UP000551616">
    <property type="component" value="Unassembled WGS sequence"/>
</dbReference>
<accession>A0A7V9A9N7</accession>
<reference evidence="3 4" key="1">
    <citation type="submission" date="2020-05" db="EMBL/GenBank/DDBJ databases">
        <title>Bremerella alba sp. nov., a novel planctomycete isolated from the surface of the macroalga Fucus spiralis.</title>
        <authorList>
            <person name="Godinho O."/>
            <person name="Botelho R."/>
            <person name="Albuquerque L."/>
            <person name="Wiegand S."/>
            <person name="Da Costa M.S."/>
            <person name="Lobo-Da-Cunha A."/>
            <person name="Jogler C."/>
            <person name="Lage O.M."/>
        </authorList>
    </citation>
    <scope>NUCLEOTIDE SEQUENCE [LARGE SCALE GENOMIC DNA]</scope>
    <source>
        <strain evidence="3 4">FF15</strain>
    </source>
</reference>
<dbReference type="PANTHER" id="PTHR43471">
    <property type="entry name" value="ABC TRANSPORTER PERMEASE"/>
    <property type="match status" value="1"/>
</dbReference>
<protein>
    <recommendedName>
        <fullName evidence="5">ABC transporter permease</fullName>
    </recommendedName>
</protein>
<evidence type="ECO:0000256" key="2">
    <source>
        <dbReference type="SAM" id="Phobius"/>
    </source>
</evidence>
<keyword evidence="4" id="KW-1185">Reference proteome</keyword>
<gene>
    <name evidence="3" type="ORF">HOV93_48220</name>
</gene>
<feature type="transmembrane region" description="Helical" evidence="2">
    <location>
        <begin position="95"/>
        <end position="113"/>
    </location>
</feature>
<feature type="region of interest" description="Disordered" evidence="1">
    <location>
        <begin position="233"/>
        <end position="265"/>
    </location>
</feature>
<feature type="transmembrane region" description="Helical" evidence="2">
    <location>
        <begin position="467"/>
        <end position="498"/>
    </location>
</feature>
<keyword evidence="2" id="KW-1133">Transmembrane helix</keyword>
<evidence type="ECO:0000256" key="1">
    <source>
        <dbReference type="SAM" id="MobiDB-lite"/>
    </source>
</evidence>
<feature type="transmembrane region" description="Helical" evidence="2">
    <location>
        <begin position="547"/>
        <end position="568"/>
    </location>
</feature>
<evidence type="ECO:0000313" key="4">
    <source>
        <dbReference type="Proteomes" id="UP000551616"/>
    </source>
</evidence>
<keyword evidence="2" id="KW-0472">Membrane</keyword>
<dbReference type="AlphaFoldDB" id="A0A7V9A9N7"/>
<feature type="transmembrane region" description="Helical" evidence="2">
    <location>
        <begin position="170"/>
        <end position="197"/>
    </location>
</feature>
<feature type="transmembrane region" description="Helical" evidence="2">
    <location>
        <begin position="25"/>
        <end position="50"/>
    </location>
</feature>
<organism evidence="3 4">
    <name type="scientific">Bremerella alba</name>
    <dbReference type="NCBI Taxonomy" id="980252"/>
    <lineage>
        <taxon>Bacteria</taxon>
        <taxon>Pseudomonadati</taxon>
        <taxon>Planctomycetota</taxon>
        <taxon>Planctomycetia</taxon>
        <taxon>Pirellulales</taxon>
        <taxon>Pirellulaceae</taxon>
        <taxon>Bremerella</taxon>
    </lineage>
</organism>